<sequence>MAKGILGTKVGMTQVFNEDGKLVPVTVVSCEPNVVLQKKTMENDGYESIQLGYKDKRVKLANKPELGHFAKSNSNPKRYLQEVRGPELYNFEVGQEITVKIFTEGEVVDVTGTSKGKGFAGSIKRHNQHRGPMGHGSHYHRGPGSMGPIDPNHVRPGKNLPGHMGHETVTIQNLEIVKVDVERNVLLIKGSVPGPKKGLVYVKHAVKSGAIEPLNPTDFITVEETQETEASAEAQE</sequence>
<dbReference type="Gene3D" id="2.40.30.10">
    <property type="entry name" value="Translation factors"/>
    <property type="match status" value="1"/>
</dbReference>
<evidence type="ECO:0000256" key="4">
    <source>
        <dbReference type="ARBA" id="ARBA00022980"/>
    </source>
</evidence>
<evidence type="ECO:0000313" key="11">
    <source>
        <dbReference type="EMBL" id="QMS85179.1"/>
    </source>
</evidence>
<keyword evidence="3 7" id="KW-0694">RNA-binding</keyword>
<evidence type="ECO:0000256" key="2">
    <source>
        <dbReference type="ARBA" id="ARBA00022730"/>
    </source>
</evidence>
<dbReference type="PANTHER" id="PTHR11229">
    <property type="entry name" value="50S RIBOSOMAL PROTEIN L3"/>
    <property type="match status" value="1"/>
</dbReference>
<proteinExistence type="inferred from homology"/>
<dbReference type="Pfam" id="PF00297">
    <property type="entry name" value="Ribosomal_L3"/>
    <property type="match status" value="1"/>
</dbReference>
<dbReference type="InterPro" id="IPR000597">
    <property type="entry name" value="Ribosomal_uL3"/>
</dbReference>
<evidence type="ECO:0000256" key="8">
    <source>
        <dbReference type="RuleBase" id="RU003905"/>
    </source>
</evidence>
<dbReference type="RefSeq" id="WP_258876956.1">
    <property type="nucleotide sequence ID" value="NZ_CP048914.1"/>
</dbReference>
<evidence type="ECO:0000256" key="6">
    <source>
        <dbReference type="ARBA" id="ARBA00035243"/>
    </source>
</evidence>
<accession>A0A7L7KRY3</accession>
<dbReference type="EMBL" id="CP048914">
    <property type="protein sequence ID" value="QMS85179.1"/>
    <property type="molecule type" value="Genomic_DNA"/>
</dbReference>
<evidence type="ECO:0000256" key="5">
    <source>
        <dbReference type="ARBA" id="ARBA00023274"/>
    </source>
</evidence>
<dbReference type="InterPro" id="IPR019926">
    <property type="entry name" value="Ribosomal_uL3_CS"/>
</dbReference>
<comment type="function">
    <text evidence="7 9">One of the primary rRNA binding proteins, it binds directly near the 3'-end of the 23S rRNA, where it nucleates assembly of the 50S subunit.</text>
</comment>
<keyword evidence="5 7" id="KW-0687">Ribonucleoprotein</keyword>
<comment type="subunit">
    <text evidence="7 9">Part of the 50S ribosomal subunit. Forms a cluster with proteins L14 and L19.</text>
</comment>
<dbReference type="NCBIfam" id="TIGR03625">
    <property type="entry name" value="L3_bact"/>
    <property type="match status" value="1"/>
</dbReference>
<dbReference type="GO" id="GO:0022625">
    <property type="term" value="C:cytosolic large ribosomal subunit"/>
    <property type="evidence" value="ECO:0007669"/>
    <property type="project" value="TreeGrafter"/>
</dbReference>
<dbReference type="InterPro" id="IPR009000">
    <property type="entry name" value="Transl_B-barrel_sf"/>
</dbReference>
<keyword evidence="2 7" id="KW-0699">rRNA-binding</keyword>
<dbReference type="PANTHER" id="PTHR11229:SF16">
    <property type="entry name" value="LARGE RIBOSOMAL SUBUNIT PROTEIN UL3C"/>
    <property type="match status" value="1"/>
</dbReference>
<dbReference type="PROSITE" id="PS00474">
    <property type="entry name" value="RIBOSOMAL_L3"/>
    <property type="match status" value="1"/>
</dbReference>
<evidence type="ECO:0000256" key="1">
    <source>
        <dbReference type="ARBA" id="ARBA00006540"/>
    </source>
</evidence>
<dbReference type="KEGG" id="xcl:G4Z02_05265"/>
<evidence type="ECO:0000256" key="7">
    <source>
        <dbReference type="HAMAP-Rule" id="MF_01325"/>
    </source>
</evidence>
<dbReference type="Proteomes" id="UP000514720">
    <property type="component" value="Chromosome"/>
</dbReference>
<dbReference type="FunFam" id="3.30.160.810:FF:000001">
    <property type="entry name" value="50S ribosomal protein L3"/>
    <property type="match status" value="1"/>
</dbReference>
<evidence type="ECO:0000256" key="10">
    <source>
        <dbReference type="SAM" id="MobiDB-lite"/>
    </source>
</evidence>
<dbReference type="HAMAP" id="MF_01325_B">
    <property type="entry name" value="Ribosomal_uL3_B"/>
    <property type="match status" value="1"/>
</dbReference>
<reference evidence="11 12" key="1">
    <citation type="submission" date="2020-02" db="EMBL/GenBank/DDBJ databases">
        <authorList>
            <person name="Zheng R.K."/>
            <person name="Sun C.M."/>
        </authorList>
    </citation>
    <scope>NUCLEOTIDE SEQUENCE [LARGE SCALE GENOMIC DNA]</scope>
    <source>
        <strain evidence="12">zrk13</strain>
    </source>
</reference>
<dbReference type="InterPro" id="IPR019927">
    <property type="entry name" value="Ribosomal_uL3_bac/org-type"/>
</dbReference>
<protein>
    <recommendedName>
        <fullName evidence="6 7">Large ribosomal subunit protein uL3</fullName>
    </recommendedName>
</protein>
<dbReference type="FunFam" id="2.40.30.10:FF:000004">
    <property type="entry name" value="50S ribosomal protein L3"/>
    <property type="match status" value="1"/>
</dbReference>
<dbReference type="GO" id="GO:0006412">
    <property type="term" value="P:translation"/>
    <property type="evidence" value="ECO:0007669"/>
    <property type="project" value="UniProtKB-UniRule"/>
</dbReference>
<dbReference type="GO" id="GO:0019843">
    <property type="term" value="F:rRNA binding"/>
    <property type="evidence" value="ECO:0007669"/>
    <property type="project" value="UniProtKB-UniRule"/>
</dbReference>
<dbReference type="Gene3D" id="3.30.160.810">
    <property type="match status" value="1"/>
</dbReference>
<dbReference type="GO" id="GO:0003735">
    <property type="term" value="F:structural constituent of ribosome"/>
    <property type="evidence" value="ECO:0007669"/>
    <property type="project" value="UniProtKB-UniRule"/>
</dbReference>
<gene>
    <name evidence="7 11" type="primary">rplC</name>
    <name evidence="11" type="ORF">G4Z02_05265</name>
</gene>
<keyword evidence="4 7" id="KW-0689">Ribosomal protein</keyword>
<keyword evidence="12" id="KW-1185">Reference proteome</keyword>
<evidence type="ECO:0000256" key="3">
    <source>
        <dbReference type="ARBA" id="ARBA00022884"/>
    </source>
</evidence>
<evidence type="ECO:0000313" key="12">
    <source>
        <dbReference type="Proteomes" id="UP000514720"/>
    </source>
</evidence>
<evidence type="ECO:0000256" key="9">
    <source>
        <dbReference type="RuleBase" id="RU003906"/>
    </source>
</evidence>
<name>A0A7L7KRY3_9MOLU</name>
<organism evidence="11 12">
    <name type="scientific">Candidatus Xianfuyuplasma coldseepsis</name>
    <dbReference type="NCBI Taxonomy" id="2782163"/>
    <lineage>
        <taxon>Bacteria</taxon>
        <taxon>Bacillati</taxon>
        <taxon>Mycoplasmatota</taxon>
        <taxon>Mollicutes</taxon>
        <taxon>Candidatus Izemoplasmatales</taxon>
        <taxon>Candidatus Izemoplasmataceae</taxon>
        <taxon>Candidatus Xianfuyuplasma</taxon>
    </lineage>
</organism>
<comment type="similarity">
    <text evidence="1 7 8">Belongs to the universal ribosomal protein uL3 family.</text>
</comment>
<dbReference type="SUPFAM" id="SSF50447">
    <property type="entry name" value="Translation proteins"/>
    <property type="match status" value="1"/>
</dbReference>
<dbReference type="AlphaFoldDB" id="A0A7L7KRY3"/>
<feature type="region of interest" description="Disordered" evidence="10">
    <location>
        <begin position="116"/>
        <end position="136"/>
    </location>
</feature>